<reference evidence="4" key="1">
    <citation type="submission" date="2018-06" db="EMBL/GenBank/DDBJ databases">
        <title>Genome assembly of Danube salmon.</title>
        <authorList>
            <person name="Macqueen D.J."/>
            <person name="Gundappa M.K."/>
        </authorList>
    </citation>
    <scope>NUCLEOTIDE SEQUENCE [LARGE SCALE GENOMIC DNA]</scope>
</reference>
<dbReference type="AlphaFoldDB" id="A0A4W5LAA2"/>
<dbReference type="Gene3D" id="3.40.449.10">
    <property type="entry name" value="Phosphoenolpyruvate Carboxykinase, domain 1"/>
    <property type="match status" value="1"/>
</dbReference>
<dbReference type="SUPFAM" id="SSF68923">
    <property type="entry name" value="PEP carboxykinase N-terminal domain"/>
    <property type="match status" value="1"/>
</dbReference>
<dbReference type="GO" id="GO:0071333">
    <property type="term" value="P:cellular response to glucose stimulus"/>
    <property type="evidence" value="ECO:0007669"/>
    <property type="project" value="TreeGrafter"/>
</dbReference>
<dbReference type="InterPro" id="IPR008210">
    <property type="entry name" value="PEP_carboxykinase_N"/>
</dbReference>
<dbReference type="Ensembl" id="ENSHHUT00000023599.1">
    <property type="protein sequence ID" value="ENSHHUP00000022737.1"/>
    <property type="gene ID" value="ENSHHUG00000014249.1"/>
</dbReference>
<dbReference type="STRING" id="62062.ENSHHUP00000022737"/>
<organism evidence="3 4">
    <name type="scientific">Hucho hucho</name>
    <name type="common">huchen</name>
    <dbReference type="NCBI Taxonomy" id="62062"/>
    <lineage>
        <taxon>Eukaryota</taxon>
        <taxon>Metazoa</taxon>
        <taxon>Chordata</taxon>
        <taxon>Craniata</taxon>
        <taxon>Vertebrata</taxon>
        <taxon>Euteleostomi</taxon>
        <taxon>Actinopterygii</taxon>
        <taxon>Neopterygii</taxon>
        <taxon>Teleostei</taxon>
        <taxon>Protacanthopterygii</taxon>
        <taxon>Salmoniformes</taxon>
        <taxon>Salmonidae</taxon>
        <taxon>Salmoninae</taxon>
        <taxon>Hucho</taxon>
    </lineage>
</organism>
<dbReference type="GO" id="GO:0006107">
    <property type="term" value="P:oxaloacetate metabolic process"/>
    <property type="evidence" value="ECO:0007669"/>
    <property type="project" value="TreeGrafter"/>
</dbReference>
<proteinExistence type="predicted"/>
<dbReference type="GO" id="GO:0019543">
    <property type="term" value="P:propionate catabolic process"/>
    <property type="evidence" value="ECO:0007669"/>
    <property type="project" value="TreeGrafter"/>
</dbReference>
<evidence type="ECO:0000256" key="1">
    <source>
        <dbReference type="ARBA" id="ARBA00011245"/>
    </source>
</evidence>
<keyword evidence="4" id="KW-1185">Reference proteome</keyword>
<evidence type="ECO:0000313" key="4">
    <source>
        <dbReference type="Proteomes" id="UP000314982"/>
    </source>
</evidence>
<comment type="subunit">
    <text evidence="1">Monomer.</text>
</comment>
<dbReference type="GO" id="GO:0005525">
    <property type="term" value="F:GTP binding"/>
    <property type="evidence" value="ECO:0007669"/>
    <property type="project" value="InterPro"/>
</dbReference>
<dbReference type="GO" id="GO:0046327">
    <property type="term" value="P:glycerol biosynthetic process from pyruvate"/>
    <property type="evidence" value="ECO:0007669"/>
    <property type="project" value="TreeGrafter"/>
</dbReference>
<dbReference type="GO" id="GO:0006094">
    <property type="term" value="P:gluconeogenesis"/>
    <property type="evidence" value="ECO:0007669"/>
    <property type="project" value="InterPro"/>
</dbReference>
<dbReference type="Pfam" id="PF17297">
    <property type="entry name" value="PEPCK_N"/>
    <property type="match status" value="1"/>
</dbReference>
<dbReference type="GO" id="GO:0030145">
    <property type="term" value="F:manganese ion binding"/>
    <property type="evidence" value="ECO:0007669"/>
    <property type="project" value="TreeGrafter"/>
</dbReference>
<dbReference type="Proteomes" id="UP000314982">
    <property type="component" value="Unassembled WGS sequence"/>
</dbReference>
<dbReference type="GO" id="GO:0004613">
    <property type="term" value="F:phosphoenolpyruvate carboxykinase (GTP) activity"/>
    <property type="evidence" value="ECO:0007669"/>
    <property type="project" value="TreeGrafter"/>
</dbReference>
<dbReference type="GO" id="GO:0005829">
    <property type="term" value="C:cytosol"/>
    <property type="evidence" value="ECO:0007669"/>
    <property type="project" value="TreeGrafter"/>
</dbReference>
<reference evidence="3" key="3">
    <citation type="submission" date="2025-09" db="UniProtKB">
        <authorList>
            <consortium name="Ensembl"/>
        </authorList>
    </citation>
    <scope>IDENTIFICATION</scope>
</reference>
<feature type="domain" description="Phosphoenolpyruvate carboxykinase GTP-utilising N-terminal" evidence="2">
    <location>
        <begin position="37"/>
        <end position="149"/>
    </location>
</feature>
<dbReference type="GeneTree" id="ENSGT00390000001912"/>
<sequence>MTERISRSCYNKRGGVGTSVGVRSLASIPSLPPAVADFVKAAVDECKPANVHVVTGSAEESAHILAGLEKDGMVKRLPKYENCWLARTDPKDVARVESKTVIVTKNQRDTIPIPDGGAKSQLGSWMSEGDFQKARQDRFPGCMAGTGLYTTLLLASLEVYTIPSIVSAVYTI</sequence>
<dbReference type="InterPro" id="IPR035078">
    <property type="entry name" value="PEP_carboxykinase_GTP_N"/>
</dbReference>
<name>A0A4W5LAA2_9TELE</name>
<evidence type="ECO:0000259" key="2">
    <source>
        <dbReference type="Pfam" id="PF17297"/>
    </source>
</evidence>
<dbReference type="GO" id="GO:0032869">
    <property type="term" value="P:cellular response to insulin stimulus"/>
    <property type="evidence" value="ECO:0007669"/>
    <property type="project" value="TreeGrafter"/>
</dbReference>
<dbReference type="InterPro" id="IPR008209">
    <property type="entry name" value="PEP_carboxykinase_GTP"/>
</dbReference>
<dbReference type="GO" id="GO:0070365">
    <property type="term" value="P:hepatocyte differentiation"/>
    <property type="evidence" value="ECO:0007669"/>
    <property type="project" value="TreeGrafter"/>
</dbReference>
<dbReference type="PANTHER" id="PTHR11561:SF11">
    <property type="entry name" value="PHOSPHOENOLPYRUVATE CARBOXYKINASE [GTP], MITOCHONDRIAL"/>
    <property type="match status" value="1"/>
</dbReference>
<accession>A0A4W5LAA2</accession>
<dbReference type="GO" id="GO:0071549">
    <property type="term" value="P:cellular response to dexamethasone stimulus"/>
    <property type="evidence" value="ECO:0007669"/>
    <property type="project" value="TreeGrafter"/>
</dbReference>
<reference evidence="3" key="2">
    <citation type="submission" date="2025-08" db="UniProtKB">
        <authorList>
            <consortium name="Ensembl"/>
        </authorList>
    </citation>
    <scope>IDENTIFICATION</scope>
</reference>
<protein>
    <recommendedName>
        <fullName evidence="2">Phosphoenolpyruvate carboxykinase GTP-utilising N-terminal domain-containing protein</fullName>
    </recommendedName>
</protein>
<evidence type="ECO:0000313" key="3">
    <source>
        <dbReference type="Ensembl" id="ENSHHUP00000022737.1"/>
    </source>
</evidence>
<dbReference type="GO" id="GO:0042594">
    <property type="term" value="P:response to starvation"/>
    <property type="evidence" value="ECO:0007669"/>
    <property type="project" value="TreeGrafter"/>
</dbReference>
<dbReference type="PANTHER" id="PTHR11561">
    <property type="entry name" value="PHOSPHOENOLPYRUVATE CARBOXYKINASE"/>
    <property type="match status" value="1"/>
</dbReference>